<dbReference type="STRING" id="927083.DB32_003897"/>
<dbReference type="SUPFAM" id="SSF48371">
    <property type="entry name" value="ARM repeat"/>
    <property type="match status" value="2"/>
</dbReference>
<dbReference type="Pfam" id="PF13646">
    <property type="entry name" value="HEAT_2"/>
    <property type="match status" value="1"/>
</dbReference>
<keyword evidence="2" id="KW-1185">Reference proteome</keyword>
<dbReference type="AlphaFoldDB" id="A0A0F6W3W8"/>
<protein>
    <recommendedName>
        <fullName evidence="3">HEAT repeat protein</fullName>
    </recommendedName>
</protein>
<dbReference type="Proteomes" id="UP000034883">
    <property type="component" value="Chromosome"/>
</dbReference>
<evidence type="ECO:0000313" key="1">
    <source>
        <dbReference type="EMBL" id="AKF06748.1"/>
    </source>
</evidence>
<dbReference type="EMBL" id="CP011125">
    <property type="protein sequence ID" value="AKF06748.1"/>
    <property type="molecule type" value="Genomic_DNA"/>
</dbReference>
<dbReference type="InterPro" id="IPR016024">
    <property type="entry name" value="ARM-type_fold"/>
</dbReference>
<sequence>MYGPYPTNLADARAEDVVRALLGEGFTPSVHEELIEALSSSDPARRARAAIALGWRRERAVVPALLAAAATKGPELPSIVEALGRIGDPAAIPITRELASKKLLSRRRAGVEALRLLGDAEGLAEARAAGQKRLPPSIAQAIGALDENDLRKSNVAPLLEVIDALEKARVGIVADQLYEAGTPALVATARRMLRASDVSAPHVWRYAKSVLKRAMLREDAATFALIAHAIEQRARSTKGKSASLKSGLDGETRSTRVFGRKTQRWAMRACWRYLRRIAKWRPERYAEIAAEVLCAYRPEDRAPEQGLFGPLAHSYELQRILFARSTRVVLDDRTLKTRFASAAAKMAVASVREEAFPELWDARPDAYLRALVGGRLREVQDFALAGVARHPGLAQRLQNGDIASLLASEHEGVVAVALAELERRFDATKPDLALLSRLLDSESASVRARGAALLDRSRLAWSGDPEGVLRLLDRERPVARAEIASIVASALRDAARDARMAIAKRLVDRLREGGDDDRLASIAELLASALRDEVASVLSSTELIAWIDRGGNAAKRVAGRLLAGRPEALALIGLPRLTALADSEVATVREAAVALLDAAEGELRADPTPLYTLAESRWDDVRRPALARLRALITVEQHGLDAVIALCDSNHAEVQALGRELVLASFDRLDADAVLFRLIEHPQRAMRAFAMELATQHLRPGYVPLARCEAFFRTVLLEVRADAATKRRAIDFLVTRGQLDAQQGALAASLLDRVLRTRTVRDFERVIVGLAAIQTRFPEVRSALSTEGA</sequence>
<dbReference type="InterPro" id="IPR011989">
    <property type="entry name" value="ARM-like"/>
</dbReference>
<dbReference type="KEGG" id="samy:DB32_003897"/>
<evidence type="ECO:0000313" key="2">
    <source>
        <dbReference type="Proteomes" id="UP000034883"/>
    </source>
</evidence>
<accession>A0A0F6W3W8</accession>
<reference evidence="1 2" key="1">
    <citation type="submission" date="2015-03" db="EMBL/GenBank/DDBJ databases">
        <title>Genome assembly of Sandaracinus amylolyticus DSM 53668.</title>
        <authorList>
            <person name="Sharma G."/>
            <person name="Subramanian S."/>
        </authorList>
    </citation>
    <scope>NUCLEOTIDE SEQUENCE [LARGE SCALE GENOMIC DNA]</scope>
    <source>
        <strain evidence="1 2">DSM 53668</strain>
    </source>
</reference>
<organism evidence="1 2">
    <name type="scientific">Sandaracinus amylolyticus</name>
    <dbReference type="NCBI Taxonomy" id="927083"/>
    <lineage>
        <taxon>Bacteria</taxon>
        <taxon>Pseudomonadati</taxon>
        <taxon>Myxococcota</taxon>
        <taxon>Polyangia</taxon>
        <taxon>Polyangiales</taxon>
        <taxon>Sandaracinaceae</taxon>
        <taxon>Sandaracinus</taxon>
    </lineage>
</organism>
<evidence type="ECO:0008006" key="3">
    <source>
        <dbReference type="Google" id="ProtNLM"/>
    </source>
</evidence>
<dbReference type="Gene3D" id="1.25.10.10">
    <property type="entry name" value="Leucine-rich Repeat Variant"/>
    <property type="match status" value="1"/>
</dbReference>
<name>A0A0F6W3W8_9BACT</name>
<gene>
    <name evidence="1" type="ORF">DB32_003897</name>
</gene>
<proteinExistence type="predicted"/>